<name>A0A222Z014_9CAUD</name>
<evidence type="ECO:0000313" key="2">
    <source>
        <dbReference type="Proteomes" id="UP000224072"/>
    </source>
</evidence>
<sequence>MAKREQVGTAFSVAEKDRVKKSLEDLLKARKAKGRLEIKHFTKGKNQHRWEFWYVED</sequence>
<dbReference type="Proteomes" id="UP000224072">
    <property type="component" value="Segment"/>
</dbReference>
<accession>A0A222Z014</accession>
<gene>
    <name evidence="1" type="ORF">SEA_PEEBS_164</name>
</gene>
<dbReference type="EMBL" id="MF347638">
    <property type="protein sequence ID" value="ASR77839.1"/>
    <property type="molecule type" value="Genomic_DNA"/>
</dbReference>
<reference evidence="1 2" key="1">
    <citation type="submission" date="2017-06" db="EMBL/GenBank/DDBJ databases">
        <authorList>
            <person name="Gicewicz E.A."/>
            <person name="Hiryak K.M."/>
            <person name="Horoschock A.N."/>
            <person name="Kneeream E.R."/>
            <person name="Luchetta J."/>
            <person name="Mikolon A.R."/>
            <person name="Smith S.N."/>
            <person name="Svintozelskiy S."/>
            <person name="Yucha M.L."/>
            <person name="Manna D.P."/>
            <person name="Pidcock K.A."/>
            <person name="Laing C.E."/>
            <person name="Aguayo I.A."/>
            <person name="Delwel I.O."/>
            <person name="Garcia C."/>
            <person name="Martinez A."/>
            <person name="Hughes L.E."/>
            <person name="Garlena R.A."/>
            <person name="Russell D.A."/>
            <person name="Pope W.H."/>
            <person name="Jacobs-Sera D."/>
            <person name="Hendrix R.W."/>
            <person name="Hatfull G.F."/>
        </authorList>
    </citation>
    <scope>NUCLEOTIDE SEQUENCE [LARGE SCALE GENOMIC DNA]</scope>
</reference>
<organism evidence="1 2">
    <name type="scientific">Streptomyces phage Peebs</name>
    <dbReference type="NCBI Taxonomy" id="2023994"/>
    <lineage>
        <taxon>Viruses</taxon>
        <taxon>Duplodnaviria</taxon>
        <taxon>Heunggongvirae</taxon>
        <taxon>Uroviricota</taxon>
        <taxon>Caudoviricetes</taxon>
        <taxon>Stanwilliamsviridae</taxon>
        <taxon>Boydwoodruffvirinae</taxon>
        <taxon>Samistivirus</taxon>
        <taxon>Samistivirus peebs</taxon>
    </lineage>
</organism>
<evidence type="ECO:0000313" key="1">
    <source>
        <dbReference type="EMBL" id="ASR77839.1"/>
    </source>
</evidence>
<protein>
    <submittedName>
        <fullName evidence="1">Uncharacterized protein</fullName>
    </submittedName>
</protein>
<proteinExistence type="predicted"/>
<keyword evidence="2" id="KW-1185">Reference proteome</keyword>